<reference evidence="2 3" key="1">
    <citation type="submission" date="2005-09" db="EMBL/GenBank/DDBJ databases">
        <authorList>
            <person name="Woods D.E."/>
            <person name="Nierman W.C."/>
        </authorList>
    </citation>
    <scope>NUCLEOTIDE SEQUENCE [LARGE SCALE GENOMIC DNA]</scope>
    <source>
        <strain evidence="2 3">1710b</strain>
    </source>
</reference>
<dbReference type="KEGG" id="bpm:BURPS1710b_2271"/>
<evidence type="ECO:0000313" key="3">
    <source>
        <dbReference type="Proteomes" id="UP000002700"/>
    </source>
</evidence>
<accession>Q3JRY7</accession>
<feature type="compositionally biased region" description="Low complexity" evidence="1">
    <location>
        <begin position="47"/>
        <end position="56"/>
    </location>
</feature>
<dbReference type="Proteomes" id="UP000002700">
    <property type="component" value="Chromosome I"/>
</dbReference>
<evidence type="ECO:0000313" key="2">
    <source>
        <dbReference type="EMBL" id="ABA48157.1"/>
    </source>
</evidence>
<name>Q3JRY7_BURP1</name>
<feature type="compositionally biased region" description="Low complexity" evidence="1">
    <location>
        <begin position="133"/>
        <end position="145"/>
    </location>
</feature>
<feature type="region of interest" description="Disordered" evidence="1">
    <location>
        <begin position="1"/>
        <end position="145"/>
    </location>
</feature>
<feature type="compositionally biased region" description="Basic and acidic residues" evidence="1">
    <location>
        <begin position="86"/>
        <end position="100"/>
    </location>
</feature>
<evidence type="ECO:0000256" key="1">
    <source>
        <dbReference type="SAM" id="MobiDB-lite"/>
    </source>
</evidence>
<proteinExistence type="predicted"/>
<protein>
    <submittedName>
        <fullName evidence="2">Uncharacterized protein</fullName>
    </submittedName>
</protein>
<dbReference type="AlphaFoldDB" id="Q3JRY7"/>
<organism evidence="2 3">
    <name type="scientific">Burkholderia pseudomallei (strain 1710b)</name>
    <dbReference type="NCBI Taxonomy" id="320372"/>
    <lineage>
        <taxon>Bacteria</taxon>
        <taxon>Pseudomonadati</taxon>
        <taxon>Pseudomonadota</taxon>
        <taxon>Betaproteobacteria</taxon>
        <taxon>Burkholderiales</taxon>
        <taxon>Burkholderiaceae</taxon>
        <taxon>Burkholderia</taxon>
        <taxon>pseudomallei group</taxon>
    </lineage>
</organism>
<dbReference type="EMBL" id="CP000124">
    <property type="protein sequence ID" value="ABA48157.1"/>
    <property type="molecule type" value="Genomic_DNA"/>
</dbReference>
<gene>
    <name evidence="2" type="ordered locus">BURPS1710b_2271</name>
</gene>
<dbReference type="HOGENOM" id="CLU_541505_0_0_4"/>
<sequence>MGHCRDVRAVSRHARQPRDSRHGVRAARRAADARALRRYAGRRGAARDAAGAAARAGRADRQGRRVLDRAQSRAAGIRPGEGELAQLDRDAQRDGRREPQSGRARAHAPARRAAAGGGRLAAPAGSDRRPARRAAQAPGRRGRAARAIAGAGRVALRAGEPPLRARRVRVAARVHAADPRARRLAVRPLPEGALLAVRLWFRDVRADGVLRRARAVSAELRRLRARDRGYRAHGVRGRVHAACVPALRRAQARGDAAQPARARAGDRLREGDRRVSEEALPVMRQAVEPGRRRRDVLYPLRAQAVRSVRRMRHAQFRVLSVLQRLRDAREPGGGRAAARRRRMTRGRLRAVAGSLRFDHFAALAAVRVGHARLVRDARRQVRAGELLRLGARLVALARVDARGRSPAVGLARVRGRALLDRALPLLADFCRVRGRRDGERREAGEDGRADQTRCVSGHDCHCCSPMGWDRADPGRARRRDGAAMRRRRVRRCAGPRDRYAGPA</sequence>
<dbReference type="EnsemblBacteria" id="ABA48157">
    <property type="protein sequence ID" value="ABA48157"/>
    <property type="gene ID" value="BURPS1710b_2271"/>
</dbReference>
<feature type="compositionally biased region" description="Basic and acidic residues" evidence="1">
    <location>
        <begin position="57"/>
        <end position="71"/>
    </location>
</feature>